<dbReference type="GO" id="GO:0051287">
    <property type="term" value="F:NAD binding"/>
    <property type="evidence" value="ECO:0007669"/>
    <property type="project" value="InterPro"/>
</dbReference>
<dbReference type="InterPro" id="IPR006139">
    <property type="entry name" value="D-isomer_2_OHA_DH_cat_dom"/>
</dbReference>
<evidence type="ECO:0000256" key="18">
    <source>
        <dbReference type="ARBA" id="ARBA00025382"/>
    </source>
</evidence>
<keyword evidence="14" id="KW-0518">Myosin</keyword>
<dbReference type="FunFam" id="3.40.50.720:FF:000041">
    <property type="entry name" value="D-3-phosphoglycerate dehydrogenase"/>
    <property type="match status" value="1"/>
</dbReference>
<dbReference type="Gene3D" id="1.10.287.1490">
    <property type="match status" value="1"/>
</dbReference>
<dbReference type="SMART" id="SM01132">
    <property type="entry name" value="DIL"/>
    <property type="match status" value="1"/>
</dbReference>
<dbReference type="PROSITE" id="PS00671">
    <property type="entry name" value="D_2_HYDROXYACID_DH_3"/>
    <property type="match status" value="1"/>
</dbReference>
<dbReference type="InterPro" id="IPR036961">
    <property type="entry name" value="Kinesin_motor_dom_sf"/>
</dbReference>
<feature type="domain" description="Myosin motor" evidence="23">
    <location>
        <begin position="1077"/>
        <end position="1790"/>
    </location>
</feature>
<dbReference type="SUPFAM" id="SSF51735">
    <property type="entry name" value="NAD(P)-binding Rossmann-fold domains"/>
    <property type="match status" value="2"/>
</dbReference>
<evidence type="ECO:0000256" key="12">
    <source>
        <dbReference type="ARBA" id="ARBA00023027"/>
    </source>
</evidence>
<dbReference type="Gene3D" id="3.40.50.720">
    <property type="entry name" value="NAD(P)-binding Rossmann-like Domain"/>
    <property type="match status" value="3"/>
</dbReference>
<keyword evidence="9" id="KW-0067">ATP-binding</keyword>
<keyword evidence="11 21" id="KW-0560">Oxidoreductase</keyword>
<keyword evidence="7 21" id="KW-0313">Glucose metabolism</keyword>
<dbReference type="Proteomes" id="UP001056012">
    <property type="component" value="Chromosome 2"/>
</dbReference>
<sequence length="2603" mass="294430">MADTVIQPQHEEVNAGNMELKDNTIIVVLGASGDLAKKKTFPALFGLHRNNFLPKNISIVGYARTKMDREEYLKRVKSYIKTPTKDLEKQLEEFCNFCTYVSGQYDQDDSFIQLEKHMQEIEKGRKETNRVFYMALPPSVFITVSQHLKRNCYPKSGIARVIVEKPFGKDLPSSRELQKALAPDWSEDELYRIDHYLGKEMVKNILILRFGNEFFGATWNRNHIDNVQITFKEPFGTEGRGGYFDEFGIIRDVMQNHLLQVLTLLAMERPISFSAEDIRDEKVRVLRGMPSIEPKNVIIGQYGKSLDGTKPGYKEDDTVPKDSRCPTFASMVAYIKNERWDGVPFILKAGKALNEQKTEVRIQFKDVTSGIFKDIPRNELVIRVQPNESVYIKMNSKLPGLSMQTVVTELDLTYRRRFSDLKIPEAYESLILDALKGDHSNFVRDDELDASWRIFTPLLHYLDDNKEIIPMEYPYGSRGPAVLDDFTSSYGYKFSDAAGYQWPMNEQKFIPRLSSEQPPQSPPRAPTMTPAQDIAGSANTLARSVSNSLNLSTSPNLSFHSPPSTFRQPPSANSRDGRIPTQPGTSHAQQLAKQLKPFDTKDIKVLLLENVNEAGIDILRGQGYQVEAIKASLGEDELIEKIRDVHVIGIRSKTKLTKKVLDEAKNLIVIGCFCIGTNQVDLQTAANRGIAVFNSPFSNSRSVAELVISEIIALARQLADRSMELHNGTWNKVSKGCWEIRGKTLGIVGYGHIGSQLSVLAESMGMDVIYYDVLTTMGLGTARQVPSLDDLLAQADFVSLHVPATPETKNLIGKEQFAKMKDGSYLINNARGTVVDIPALIEASRSGKLAGAAIDVFPNEPAGNGDYFSNELNTWTKDLVGLKNIILTPHIGGSTEEAQCAIGVEVSTALVRYVNEGTTLGAVNMPEVNLRSLTLDQPDCMRVIYIHKNVPGVLRQVNGILLHHNIEKQMSDSRGDVAYLMADISEVKETEIKDIFTSLEELSCPRPPTMAHIYDIGTRAWQPDTTEGWVASEVTDKQIVGDKVTLVFTLENGETKKVETTLDAIQTGNDPNLPPLMNPAMLEASDDLTNLSHLNEPAVLQAIKLRYLQKEIYTYSGIVLIATNPFARVDSLYVPGMVQVYAGKQRSYGAPHLFAIAEEAFADMLRDQKNQTIVVSGESGAGKTVSAKYIMRYFATRESPDNPGKRRGKSDSMSETEEQILATNPIMEAFGNAKTTRNDNSSRFGKYIEIMFNKQTDIIGAKIRTYLLERSRLVFQPLKERNYHVFYQLVAGATDEEREELSLKSVEEFNYLNQGSAPVIEGMDDVAEFKATKDSLTKIGVSAETQSGIWRLCAALLHIGDVKITATRTDSNLSPEEPSLVKACSLLGIDANTFAKWIVKKQLITRGEKIVSNLTQQQAIVVRDSVAKFIYSSLFDWLVERTNESLATEEVVSSAHTFIGVLDIYGFEHFAKNSFEQFCINYANEKLQQEFNAHVFKLEQEEYMREKIDWTFIDFADNQPCIDLIEGKLGILSLLDEESRLPMGSDEQFVTKLHHNYSGDKHKFYKKPRFGKSAFTVCHYAVDVTYESDGFIEKNRDTVPDEHMEVLKASSNKFLIEVLDTAASIREKETANTASAKPGAAVSAGRRVATNRKPTLGGIFKSSLIELMQTINSTDVHYIRCIKPNEAKAAWQFDGPMVLSQLRACGVLETVRISCAGYPTRWTYEEFALRYYMLVRSSEWTPEIRNMATAILKKALGTGKNDGTDKYQMGLTKIFFRAGMLAFLENLRTARLNDAAIMIQKNLRAKYYRRVYLEMREAIISVQSLARGYMTRERAEEARQVKAATTIQRVWRGSKDRKRFLIVRNSVIKFEAAAKGYLLRKNILDKRLGDAARMIQRNWRKQRYIRAYKKKIKQIIIVQKLFRGRKARREYKVLRAESRDLKNISYKLENKVVELTQNLGTMREQNKSLKSQVENYESQIKSYKERSRTLENRQKELQAEANQAGITAAKLSQMEDEYKKLQISYEESTAKMRHLQEEEKELRASLKRTTEDLEQSKRRSNVTETEKMSLRQQLAELQEQVELMKRSGPINGELNGHTTSIAPSSLIKLVSSKKPKRRSAGPDTRDINRFSEQYNPRPVSMAPGSTIHRQNLSGSTFAQLDNVEMELENILAEEDMLNDEVTLGLIKNLKIPSPTTTPPPTDKEVLFPAYLINLVTSEMWNNGFVKESERFLANVMQSIQQEVMQHDAEDAINPGAFWLSNVHEMLSFVFLAEDWYEQQKTDNYEYDRLLEIVKHDLESLEFNIYHTWMKVLKKKLHKMIIPAIIESQSLPGFVTNESNRFLGKLLQGSNTPAYSMDNLLTLLNSVYKAMKAYYLEDSIITQCVTELLRLVGVTAFNDLLMRRNFLSWKRGLQINYNITRIEEWCKSHDMPEGTLQLEHLMQATKLLQLKKATLNDIEIIQDICWMLSPNQIQKLLNQYLVADYEQPINGEIMKAVASRVTEKSDVLLLTAVDMEDSGPYEIAEPRVITALETYTPSWLQTPRLKRLAEIVSQQAIAQQEKLEFDDDMPAGQSNDDAMHALTGGMGMNGGMNGHATIEEGIEA</sequence>
<dbReference type="CDD" id="cd15480">
    <property type="entry name" value="fMyo2p_CBD"/>
    <property type="match status" value="1"/>
</dbReference>
<dbReference type="Pfam" id="PF00063">
    <property type="entry name" value="Myosin_head"/>
    <property type="match status" value="1"/>
</dbReference>
<dbReference type="Pfam" id="PF00389">
    <property type="entry name" value="2-Hacid_dh"/>
    <property type="match status" value="1"/>
</dbReference>
<dbReference type="GO" id="GO:0047545">
    <property type="term" value="F:(S)-2-hydroxyglutarate dehydrogenase activity"/>
    <property type="evidence" value="ECO:0007669"/>
    <property type="project" value="UniProtKB-ARBA"/>
</dbReference>
<evidence type="ECO:0000256" key="22">
    <source>
        <dbReference type="SAM" id="MobiDB-lite"/>
    </source>
</evidence>
<dbReference type="GO" id="GO:0005737">
    <property type="term" value="C:cytoplasm"/>
    <property type="evidence" value="ECO:0007669"/>
    <property type="project" value="TreeGrafter"/>
</dbReference>
<dbReference type="OrthoDB" id="6108017at2759"/>
<dbReference type="Pfam" id="PF00479">
    <property type="entry name" value="G6PD_N"/>
    <property type="match status" value="1"/>
</dbReference>
<evidence type="ECO:0000256" key="1">
    <source>
        <dbReference type="ARBA" id="ARBA00004937"/>
    </source>
</evidence>
<dbReference type="PRINTS" id="PR00193">
    <property type="entry name" value="MYOSINHEAVY"/>
</dbReference>
<dbReference type="NCBIfam" id="NF008759">
    <property type="entry name" value="PRK11790.1"/>
    <property type="match status" value="1"/>
</dbReference>
<dbReference type="SUPFAM" id="SSF55347">
    <property type="entry name" value="Glyceraldehyde-3-phosphate dehydrogenase-like, C-terminal domain"/>
    <property type="match status" value="1"/>
</dbReference>
<accession>A0A9Q8Z3Z4</accession>
<dbReference type="SMART" id="SM00015">
    <property type="entry name" value="IQ"/>
    <property type="match status" value="6"/>
</dbReference>
<evidence type="ECO:0000259" key="24">
    <source>
        <dbReference type="SMART" id="SM01132"/>
    </source>
</evidence>
<dbReference type="PANTHER" id="PTHR13140">
    <property type="entry name" value="MYOSIN"/>
    <property type="match status" value="1"/>
</dbReference>
<feature type="compositionally biased region" description="Low complexity" evidence="22">
    <location>
        <begin position="545"/>
        <end position="558"/>
    </location>
</feature>
<dbReference type="SUPFAM" id="SSF55021">
    <property type="entry name" value="ACT-like"/>
    <property type="match status" value="1"/>
</dbReference>
<dbReference type="InterPro" id="IPR022675">
    <property type="entry name" value="G6P_DH_C"/>
</dbReference>
<dbReference type="InterPro" id="IPR046943">
    <property type="entry name" value="Fungal_Myo2/2A_CBD"/>
</dbReference>
<dbReference type="GO" id="GO:0000146">
    <property type="term" value="F:microfilament motor activity"/>
    <property type="evidence" value="ECO:0007669"/>
    <property type="project" value="TreeGrafter"/>
</dbReference>
<evidence type="ECO:0000256" key="14">
    <source>
        <dbReference type="ARBA" id="ARBA00023123"/>
    </source>
</evidence>
<dbReference type="InterPro" id="IPR029752">
    <property type="entry name" value="D-isomer_DH_CS1"/>
</dbReference>
<keyword evidence="17 21" id="KW-0119">Carbohydrate metabolism</keyword>
<dbReference type="InterPro" id="IPR002710">
    <property type="entry name" value="Dilute_dom"/>
</dbReference>
<evidence type="ECO:0000256" key="8">
    <source>
        <dbReference type="ARBA" id="ARBA00022741"/>
    </source>
</evidence>
<evidence type="ECO:0000256" key="19">
    <source>
        <dbReference type="ARBA" id="ARBA00029440"/>
    </source>
</evidence>
<dbReference type="InterPro" id="IPR029753">
    <property type="entry name" value="D-isomer_DH_CS"/>
</dbReference>
<dbReference type="NCBIfam" id="TIGR00871">
    <property type="entry name" value="zwf"/>
    <property type="match status" value="1"/>
</dbReference>
<evidence type="ECO:0000256" key="11">
    <source>
        <dbReference type="ARBA" id="ARBA00023002"/>
    </source>
</evidence>
<keyword evidence="12" id="KW-0520">NAD</keyword>
<comment type="similarity">
    <text evidence="3">Belongs to the TRAFAC class myosin-kinesin ATPase superfamily. Myosin family.</text>
</comment>
<evidence type="ECO:0000313" key="26">
    <source>
        <dbReference type="Proteomes" id="UP001056012"/>
    </source>
</evidence>
<evidence type="ECO:0000256" key="10">
    <source>
        <dbReference type="ARBA" id="ARBA00022857"/>
    </source>
</evidence>
<dbReference type="CDD" id="cd23767">
    <property type="entry name" value="IQCD"/>
    <property type="match status" value="1"/>
</dbReference>
<keyword evidence="15" id="KW-0505">Motor protein</keyword>
<dbReference type="InterPro" id="IPR036103">
    <property type="entry name" value="MYSc_Myo5"/>
</dbReference>
<dbReference type="GO" id="GO:0006564">
    <property type="term" value="P:L-serine biosynthetic process"/>
    <property type="evidence" value="ECO:0007669"/>
    <property type="project" value="UniProtKB-ARBA"/>
</dbReference>
<dbReference type="Gene3D" id="3.30.70.260">
    <property type="match status" value="1"/>
</dbReference>
<evidence type="ECO:0000256" key="21">
    <source>
        <dbReference type="RuleBase" id="RU362120"/>
    </source>
</evidence>
<dbReference type="HAMAP" id="MF_00966">
    <property type="entry name" value="G6PD"/>
    <property type="match status" value="1"/>
</dbReference>
<dbReference type="FunFam" id="3.30.360.10:FF:000015">
    <property type="entry name" value="Glucose-6-phosphate 1-dehydrogenase"/>
    <property type="match status" value="1"/>
</dbReference>
<dbReference type="Pfam" id="PF02781">
    <property type="entry name" value="G6PD_C"/>
    <property type="match status" value="1"/>
</dbReference>
<keyword evidence="10 21" id="KW-0521">NADP</keyword>
<dbReference type="Pfam" id="PF01843">
    <property type="entry name" value="DIL"/>
    <property type="match status" value="1"/>
</dbReference>
<keyword evidence="26" id="KW-1185">Reference proteome</keyword>
<feature type="region of interest" description="Disordered" evidence="22">
    <location>
        <begin position="1197"/>
        <end position="1216"/>
    </location>
</feature>
<keyword evidence="13" id="KW-0175">Coiled coil</keyword>
<dbReference type="CDD" id="cd12176">
    <property type="entry name" value="PGDH_3"/>
    <property type="match status" value="1"/>
</dbReference>
<comment type="function">
    <text evidence="18">Catalyzes the rate-limiting step of the oxidative pentose-phosphate pathway, which represents a route for the dissimilation of carbohydrates besides glycolysis. The main function of this enzyme is to provide reducing power (NADPH) and pentose phosphates for fatty acid and nucleic acid synthesis.</text>
</comment>
<dbReference type="InterPro" id="IPR022674">
    <property type="entry name" value="G6P_DH_NAD-bd"/>
</dbReference>
<dbReference type="Pfam" id="PF00612">
    <property type="entry name" value="IQ"/>
    <property type="match status" value="2"/>
</dbReference>
<evidence type="ECO:0000256" key="16">
    <source>
        <dbReference type="ARBA" id="ARBA00023203"/>
    </source>
</evidence>
<feature type="domain" description="Dilute" evidence="24">
    <location>
        <begin position="2382"/>
        <end position="2485"/>
    </location>
</feature>
<feature type="compositionally biased region" description="Basic and acidic residues" evidence="22">
    <location>
        <begin position="1198"/>
        <end position="1212"/>
    </location>
</feature>
<dbReference type="SUPFAM" id="SSF52283">
    <property type="entry name" value="Formate/glycerate dehydrogenase catalytic domain-like"/>
    <property type="match status" value="1"/>
</dbReference>
<dbReference type="Pfam" id="PF02826">
    <property type="entry name" value="2-Hacid_dh_C"/>
    <property type="match status" value="1"/>
</dbReference>
<evidence type="ECO:0000313" key="25">
    <source>
        <dbReference type="EMBL" id="USP75821.1"/>
    </source>
</evidence>
<dbReference type="PANTHER" id="PTHR13140:SF706">
    <property type="entry name" value="DILUTE CLASS UNCONVENTIONAL MYOSIN, ISOFORM C"/>
    <property type="match status" value="1"/>
</dbReference>
<dbReference type="SUPFAM" id="SSF50084">
    <property type="entry name" value="Myosin S1 fragment, N-terminal domain"/>
    <property type="match status" value="1"/>
</dbReference>
<evidence type="ECO:0000256" key="5">
    <source>
        <dbReference type="ARBA" id="ARBA00013019"/>
    </source>
</evidence>
<protein>
    <recommendedName>
        <fullName evidence="6 21">Glucose-6-phosphate 1-dehydrogenase</fullName>
        <ecNumber evidence="5 21">1.1.1.49</ecNumber>
    </recommendedName>
</protein>
<dbReference type="GO" id="GO:0004345">
    <property type="term" value="F:glucose-6-phosphate dehydrogenase activity"/>
    <property type="evidence" value="ECO:0007669"/>
    <property type="project" value="UniProtKB-EC"/>
</dbReference>
<dbReference type="GO" id="GO:0050661">
    <property type="term" value="F:NADP binding"/>
    <property type="evidence" value="ECO:0007669"/>
    <property type="project" value="InterPro"/>
</dbReference>
<evidence type="ECO:0000256" key="13">
    <source>
        <dbReference type="ARBA" id="ARBA00023054"/>
    </source>
</evidence>
<gene>
    <name evidence="25" type="ORF">yc1106_03095</name>
</gene>
<dbReference type="EMBL" id="CP089275">
    <property type="protein sequence ID" value="USP75821.1"/>
    <property type="molecule type" value="Genomic_DNA"/>
</dbReference>
<dbReference type="GO" id="GO:0005524">
    <property type="term" value="F:ATP binding"/>
    <property type="evidence" value="ECO:0007669"/>
    <property type="project" value="UniProtKB-KW"/>
</dbReference>
<dbReference type="SMART" id="SM00242">
    <property type="entry name" value="MYSc"/>
    <property type="match status" value="1"/>
</dbReference>
<comment type="similarity">
    <text evidence="4 21">Belongs to the glucose-6-phosphate dehydrogenase family.</text>
</comment>
<evidence type="ECO:0000256" key="3">
    <source>
        <dbReference type="ARBA" id="ARBA00008314"/>
    </source>
</evidence>
<evidence type="ECO:0000256" key="7">
    <source>
        <dbReference type="ARBA" id="ARBA00022526"/>
    </source>
</evidence>
<dbReference type="CDD" id="cd01380">
    <property type="entry name" value="MYSc_Myo5"/>
    <property type="match status" value="1"/>
</dbReference>
<feature type="compositionally biased region" description="Basic and acidic residues" evidence="22">
    <location>
        <begin position="2034"/>
        <end position="2057"/>
    </location>
</feature>
<evidence type="ECO:0000256" key="6">
    <source>
        <dbReference type="ARBA" id="ARBA00020444"/>
    </source>
</evidence>
<evidence type="ECO:0000256" key="4">
    <source>
        <dbReference type="ARBA" id="ARBA00009975"/>
    </source>
</evidence>
<dbReference type="VEuPathDB" id="FungiDB:yc1106_03095"/>
<dbReference type="SUPFAM" id="SSF52540">
    <property type="entry name" value="P-loop containing nucleoside triphosphate hydrolases"/>
    <property type="match status" value="2"/>
</dbReference>
<dbReference type="InterPro" id="IPR006140">
    <property type="entry name" value="D-isomer_DH_NAD-bd"/>
</dbReference>
<dbReference type="Gene3D" id="1.20.120.720">
    <property type="entry name" value="Myosin VI head, motor domain, U50 subdomain"/>
    <property type="match status" value="1"/>
</dbReference>
<feature type="region of interest" description="Disordered" evidence="22">
    <location>
        <begin position="2105"/>
        <end position="2147"/>
    </location>
</feature>
<dbReference type="InterPro" id="IPR027417">
    <property type="entry name" value="P-loop_NTPase"/>
</dbReference>
<dbReference type="InterPro" id="IPR001282">
    <property type="entry name" value="G6P_DH"/>
</dbReference>
<dbReference type="Gene3D" id="1.20.5.190">
    <property type="match status" value="2"/>
</dbReference>
<dbReference type="GO" id="GO:0016459">
    <property type="term" value="C:myosin complex"/>
    <property type="evidence" value="ECO:0007669"/>
    <property type="project" value="UniProtKB-KW"/>
</dbReference>
<evidence type="ECO:0000256" key="20">
    <source>
        <dbReference type="ARBA" id="ARBA00048749"/>
    </source>
</evidence>
<dbReference type="InterPro" id="IPR036291">
    <property type="entry name" value="NAD(P)-bd_dom_sf"/>
</dbReference>
<dbReference type="GO" id="GO:0051015">
    <property type="term" value="F:actin filament binding"/>
    <property type="evidence" value="ECO:0007669"/>
    <property type="project" value="TreeGrafter"/>
</dbReference>
<evidence type="ECO:0000256" key="15">
    <source>
        <dbReference type="ARBA" id="ARBA00023175"/>
    </source>
</evidence>
<dbReference type="GO" id="GO:0004617">
    <property type="term" value="F:phosphoglycerate dehydrogenase activity"/>
    <property type="evidence" value="ECO:0007669"/>
    <property type="project" value="UniProtKB-ARBA"/>
</dbReference>
<comment type="catalytic activity">
    <reaction evidence="20 21">
        <text>D-glucose 6-phosphate + NADP(+) = 6-phospho-D-glucono-1,5-lactone + NADPH + H(+)</text>
        <dbReference type="Rhea" id="RHEA:15841"/>
        <dbReference type="ChEBI" id="CHEBI:15378"/>
        <dbReference type="ChEBI" id="CHEBI:57783"/>
        <dbReference type="ChEBI" id="CHEBI:57955"/>
        <dbReference type="ChEBI" id="CHEBI:58349"/>
        <dbReference type="ChEBI" id="CHEBI:61548"/>
        <dbReference type="EC" id="1.1.1.49"/>
    </reaction>
</comment>
<comment type="pathway">
    <text evidence="1 21">Carbohydrate degradation; pentose phosphate pathway; D-ribulose 5-phosphate from D-glucose 6-phosphate (oxidative stage): step 1/3.</text>
</comment>
<dbReference type="PROSITE" id="PS00065">
    <property type="entry name" value="D_2_HYDROXYACID_DH_1"/>
    <property type="match status" value="1"/>
</dbReference>
<dbReference type="InterPro" id="IPR000048">
    <property type="entry name" value="IQ_motif_EF-hand-BS"/>
</dbReference>
<comment type="similarity">
    <text evidence="2">Belongs to the D-isomer specific 2-hydroxyacid dehydrogenase family.</text>
</comment>
<keyword evidence="8" id="KW-0547">Nucleotide-binding</keyword>
<feature type="region of interest" description="Disordered" evidence="22">
    <location>
        <begin position="513"/>
        <end position="532"/>
    </location>
</feature>
<name>A0A9Q8Z3Z4_CURCL</name>
<dbReference type="GO" id="GO:0007015">
    <property type="term" value="P:actin filament organization"/>
    <property type="evidence" value="ECO:0007669"/>
    <property type="project" value="TreeGrafter"/>
</dbReference>
<dbReference type="Gene3D" id="3.30.360.10">
    <property type="entry name" value="Dihydrodipicolinate Reductase, domain 2"/>
    <property type="match status" value="1"/>
</dbReference>
<dbReference type="Gene3D" id="3.40.850.10">
    <property type="entry name" value="Kinesin motor domain"/>
    <property type="match status" value="1"/>
</dbReference>
<dbReference type="PROSITE" id="PS00670">
    <property type="entry name" value="D_2_HYDROXYACID_DH_2"/>
    <property type="match status" value="1"/>
</dbReference>
<dbReference type="GO" id="GO:0016020">
    <property type="term" value="C:membrane"/>
    <property type="evidence" value="ECO:0007669"/>
    <property type="project" value="TreeGrafter"/>
</dbReference>
<evidence type="ECO:0000259" key="23">
    <source>
        <dbReference type="SMART" id="SM00242"/>
    </source>
</evidence>
<dbReference type="InterPro" id="IPR045865">
    <property type="entry name" value="ACT-like_dom_sf"/>
</dbReference>
<dbReference type="Gene3D" id="1.20.58.530">
    <property type="match status" value="1"/>
</dbReference>
<dbReference type="PROSITE" id="PS00069">
    <property type="entry name" value="G6P_DEHYDROGENASE"/>
    <property type="match status" value="1"/>
</dbReference>
<dbReference type="CDD" id="cd04901">
    <property type="entry name" value="ACT_3PGDH"/>
    <property type="match status" value="1"/>
</dbReference>
<feature type="region of interest" description="Disordered" evidence="22">
    <location>
        <begin position="545"/>
        <end position="588"/>
    </location>
</feature>
<dbReference type="FunFam" id="3.40.50.720:FF:000111">
    <property type="entry name" value="Glucose-6-phosphate 1-dehydrogenase"/>
    <property type="match status" value="1"/>
</dbReference>
<dbReference type="EC" id="1.1.1.49" evidence="5 21"/>
<reference evidence="25" key="1">
    <citation type="submission" date="2021-12" db="EMBL/GenBank/DDBJ databases">
        <title>Curvularia clavata genome.</title>
        <authorList>
            <person name="Cao Y."/>
        </authorList>
    </citation>
    <scope>NUCLEOTIDE SEQUENCE</scope>
    <source>
        <strain evidence="25">Yc1106</strain>
    </source>
</reference>
<proteinExistence type="inferred from homology"/>
<evidence type="ECO:0000256" key="9">
    <source>
        <dbReference type="ARBA" id="ARBA00022840"/>
    </source>
</evidence>
<dbReference type="FunFam" id="1.10.10.820:FF:000001">
    <property type="entry name" value="Myosin heavy chain"/>
    <property type="match status" value="1"/>
</dbReference>
<dbReference type="GO" id="GO:0006006">
    <property type="term" value="P:glucose metabolic process"/>
    <property type="evidence" value="ECO:0007669"/>
    <property type="project" value="UniProtKB-KW"/>
</dbReference>
<dbReference type="Gene3D" id="1.10.10.820">
    <property type="match status" value="1"/>
</dbReference>
<comment type="pathway">
    <text evidence="19">Amino-acid biosynthesis.</text>
</comment>
<dbReference type="InterPro" id="IPR001609">
    <property type="entry name" value="Myosin_head_motor_dom-like"/>
</dbReference>
<feature type="region of interest" description="Disordered" evidence="22">
    <location>
        <begin position="2034"/>
        <end position="2068"/>
    </location>
</feature>
<organism evidence="25 26">
    <name type="scientific">Curvularia clavata</name>
    <dbReference type="NCBI Taxonomy" id="95742"/>
    <lineage>
        <taxon>Eukaryota</taxon>
        <taxon>Fungi</taxon>
        <taxon>Dikarya</taxon>
        <taxon>Ascomycota</taxon>
        <taxon>Pezizomycotina</taxon>
        <taxon>Dothideomycetes</taxon>
        <taxon>Pleosporomycetidae</taxon>
        <taxon>Pleosporales</taxon>
        <taxon>Pleosporineae</taxon>
        <taxon>Pleosporaceae</taxon>
        <taxon>Curvularia</taxon>
    </lineage>
</organism>
<feature type="compositionally biased region" description="Polar residues" evidence="22">
    <location>
        <begin position="559"/>
        <end position="574"/>
    </location>
</feature>
<evidence type="ECO:0000256" key="2">
    <source>
        <dbReference type="ARBA" id="ARBA00005854"/>
    </source>
</evidence>
<dbReference type="Gene3D" id="3.30.70.1590">
    <property type="match status" value="1"/>
</dbReference>
<evidence type="ECO:0000256" key="17">
    <source>
        <dbReference type="ARBA" id="ARBA00023277"/>
    </source>
</evidence>
<keyword evidence="16" id="KW-0009">Actin-binding</keyword>
<dbReference type="InterPro" id="IPR019796">
    <property type="entry name" value="G6P_DH_AS"/>
</dbReference>